<sequence>MSFNSRVAIITGSTDGIGEKVADILYAKGASVVIASRSKFSVENKAKSLSPDGKRALGIQCDVSDPAQVCRLIDNTVNYFGRLDFAVNSAGITGEHNKTIPEQTLENWDRVISTTLSSVFYCMKYEIPAMLKSGGGAIVNLSAVNGFVGIAGLSPYTVAKHGVIGLTKTAALEFACKNIRVNAVAPGYVSTPKINEFPEEVLHRFSDCHPMKRMAKMEEVAEFISFLLSGKSSFCTGGIYPVDGGYLSQ</sequence>
<reference evidence="3 4" key="1">
    <citation type="journal article" date="2017" name="Nat. Microbiol.">
        <title>Natural product diversity associated with the nematode symbionts Photorhabdus and Xenorhabdus.</title>
        <authorList>
            <person name="Tobias N.J."/>
            <person name="Wolff H."/>
            <person name="Djahanschiri B."/>
            <person name="Grundmann F."/>
            <person name="Kronenwerth M."/>
            <person name="Shi Y.M."/>
            <person name="Simonyi S."/>
            <person name="Grun P."/>
            <person name="Shapiro-Ilan D."/>
            <person name="Pidot S.J."/>
            <person name="Stinear T.P."/>
            <person name="Ebersberger I."/>
            <person name="Bode H.B."/>
        </authorList>
    </citation>
    <scope>NUCLEOTIDE SEQUENCE [LARGE SCALE GENOMIC DNA]</scope>
    <source>
        <strain evidence="3 4">DSM 17904</strain>
    </source>
</reference>
<keyword evidence="2" id="KW-0560">Oxidoreductase</keyword>
<comment type="caution">
    <text evidence="3">The sequence shown here is derived from an EMBL/GenBank/DDBJ whole genome shotgun (WGS) entry which is preliminary data.</text>
</comment>
<protein>
    <submittedName>
        <fullName evidence="3">3-ketoacyl-ACP reductase</fullName>
    </submittedName>
</protein>
<gene>
    <name evidence="3" type="ORF">Xsto_00155</name>
</gene>
<dbReference type="GO" id="GO:0016491">
    <property type="term" value="F:oxidoreductase activity"/>
    <property type="evidence" value="ECO:0007669"/>
    <property type="project" value="UniProtKB-KW"/>
</dbReference>
<evidence type="ECO:0000313" key="3">
    <source>
        <dbReference type="EMBL" id="PHM67592.1"/>
    </source>
</evidence>
<comment type="similarity">
    <text evidence="1">Belongs to the short-chain dehydrogenases/reductases (SDR) family.</text>
</comment>
<evidence type="ECO:0000256" key="1">
    <source>
        <dbReference type="ARBA" id="ARBA00006484"/>
    </source>
</evidence>
<organism evidence="3 4">
    <name type="scientific">Xenorhabdus stockiae</name>
    <dbReference type="NCBI Taxonomy" id="351614"/>
    <lineage>
        <taxon>Bacteria</taxon>
        <taxon>Pseudomonadati</taxon>
        <taxon>Pseudomonadota</taxon>
        <taxon>Gammaproteobacteria</taxon>
        <taxon>Enterobacterales</taxon>
        <taxon>Morganellaceae</taxon>
        <taxon>Xenorhabdus</taxon>
    </lineage>
</organism>
<accession>A0A2D0KW05</accession>
<dbReference type="PANTHER" id="PTHR24321:SF8">
    <property type="entry name" value="ESTRADIOL 17-BETA-DEHYDROGENASE 8-RELATED"/>
    <property type="match status" value="1"/>
</dbReference>
<dbReference type="EMBL" id="NJAJ01000002">
    <property type="protein sequence ID" value="PHM67592.1"/>
    <property type="molecule type" value="Genomic_DNA"/>
</dbReference>
<name>A0A2D0KW05_9GAMM</name>
<proteinExistence type="inferred from homology"/>
<dbReference type="Proteomes" id="UP000222366">
    <property type="component" value="Unassembled WGS sequence"/>
</dbReference>
<dbReference type="CDD" id="cd05233">
    <property type="entry name" value="SDR_c"/>
    <property type="match status" value="1"/>
</dbReference>
<dbReference type="PRINTS" id="PR00081">
    <property type="entry name" value="GDHRDH"/>
</dbReference>
<dbReference type="InterPro" id="IPR036291">
    <property type="entry name" value="NAD(P)-bd_dom_sf"/>
</dbReference>
<dbReference type="SUPFAM" id="SSF51735">
    <property type="entry name" value="NAD(P)-binding Rossmann-fold domains"/>
    <property type="match status" value="1"/>
</dbReference>
<dbReference type="Pfam" id="PF13561">
    <property type="entry name" value="adh_short_C2"/>
    <property type="match status" value="1"/>
</dbReference>
<evidence type="ECO:0000256" key="2">
    <source>
        <dbReference type="ARBA" id="ARBA00023002"/>
    </source>
</evidence>
<dbReference type="FunFam" id="3.40.50.720:FF:000084">
    <property type="entry name" value="Short-chain dehydrogenase reductase"/>
    <property type="match status" value="1"/>
</dbReference>
<dbReference type="InterPro" id="IPR020904">
    <property type="entry name" value="Sc_DH/Rdtase_CS"/>
</dbReference>
<dbReference type="InterPro" id="IPR002347">
    <property type="entry name" value="SDR_fam"/>
</dbReference>
<dbReference type="RefSeq" id="WP_099123797.1">
    <property type="nucleotide sequence ID" value="NZ_CAWNRH010000093.1"/>
</dbReference>
<keyword evidence="4" id="KW-1185">Reference proteome</keyword>
<evidence type="ECO:0000313" key="4">
    <source>
        <dbReference type="Proteomes" id="UP000222366"/>
    </source>
</evidence>
<dbReference type="PANTHER" id="PTHR24321">
    <property type="entry name" value="DEHYDROGENASES, SHORT CHAIN"/>
    <property type="match status" value="1"/>
</dbReference>
<dbReference type="PRINTS" id="PR00080">
    <property type="entry name" value="SDRFAMILY"/>
</dbReference>
<dbReference type="PROSITE" id="PS00061">
    <property type="entry name" value="ADH_SHORT"/>
    <property type="match status" value="1"/>
</dbReference>
<dbReference type="AlphaFoldDB" id="A0A2D0KW05"/>
<dbReference type="Gene3D" id="3.40.50.720">
    <property type="entry name" value="NAD(P)-binding Rossmann-like Domain"/>
    <property type="match status" value="1"/>
</dbReference>